<dbReference type="GO" id="GO:0005524">
    <property type="term" value="F:ATP binding"/>
    <property type="evidence" value="ECO:0007669"/>
    <property type="project" value="InterPro"/>
</dbReference>
<sequence length="395" mass="42466">MQAGSNVLNALAIANYRSLREVIVPLGALNIVTGPNGSGKSSVYRALRLLAQTARGGVIGSLAREGGLPSTLWAGPERFSRGMLTGDLPVQGTRRSEPVNLRLGFAGDQFSYAIDLGLPTIKASTTAFALDPVIKRECIWSGPLLRPSALLVDRQGASIRTRDDSGDWQTIPQPVATFDSMMTEFSDPRTAPEMIAVREQIRSWRFYDHFRTDSESPVRLPQIGTHTPVLSDDGADLAAALQTIREIGDAGALDAAIDDAFPGSSVSVASLEGRFEVTMHQHGLLRPLKGAELSDGTLRYLLLVAALLTPRPPALLVLNEPETSLHPDLLAALARLIARAARHSQVVVVSHAARLIAALEREDGSHSIVLEKELGATRIAGADDLDLPPWKWPAR</sequence>
<dbReference type="InterPro" id="IPR027417">
    <property type="entry name" value="P-loop_NTPase"/>
</dbReference>
<dbReference type="Proteomes" id="UP000185151">
    <property type="component" value="Unassembled WGS sequence"/>
</dbReference>
<proteinExistence type="predicted"/>
<dbReference type="Pfam" id="PF13304">
    <property type="entry name" value="AAA_21"/>
    <property type="match status" value="1"/>
</dbReference>
<dbReference type="GO" id="GO:0000731">
    <property type="term" value="P:DNA synthesis involved in DNA repair"/>
    <property type="evidence" value="ECO:0007669"/>
    <property type="project" value="TreeGrafter"/>
</dbReference>
<evidence type="ECO:0000259" key="1">
    <source>
        <dbReference type="Pfam" id="PF13304"/>
    </source>
</evidence>
<dbReference type="PANTHER" id="PTHR32182:SF25">
    <property type="entry name" value="SLR1056 PROTEIN"/>
    <property type="match status" value="1"/>
</dbReference>
<name>A0A1N6KPS9_9BURK</name>
<dbReference type="FunFam" id="3.40.50.300:FF:002534">
    <property type="entry name" value="Putative RecF protein"/>
    <property type="match status" value="1"/>
</dbReference>
<accession>A0A1N6KPS9</accession>
<evidence type="ECO:0000313" key="3">
    <source>
        <dbReference type="Proteomes" id="UP000185151"/>
    </source>
</evidence>
<feature type="domain" description="ATPase AAA-type core" evidence="1">
    <location>
        <begin position="29"/>
        <end position="354"/>
    </location>
</feature>
<dbReference type="GO" id="GO:0006302">
    <property type="term" value="P:double-strand break repair"/>
    <property type="evidence" value="ECO:0007669"/>
    <property type="project" value="TreeGrafter"/>
</dbReference>
<dbReference type="InterPro" id="IPR003959">
    <property type="entry name" value="ATPase_AAA_core"/>
</dbReference>
<dbReference type="EMBL" id="FSRU01000002">
    <property type="protein sequence ID" value="SIO58602.1"/>
    <property type="molecule type" value="Genomic_DNA"/>
</dbReference>
<protein>
    <submittedName>
        <fullName evidence="2">Predicted ATPase</fullName>
    </submittedName>
</protein>
<organism evidence="2 3">
    <name type="scientific">Paraburkholderia phenazinium</name>
    <dbReference type="NCBI Taxonomy" id="60549"/>
    <lineage>
        <taxon>Bacteria</taxon>
        <taxon>Pseudomonadati</taxon>
        <taxon>Pseudomonadota</taxon>
        <taxon>Betaproteobacteria</taxon>
        <taxon>Burkholderiales</taxon>
        <taxon>Burkholderiaceae</taxon>
        <taxon>Paraburkholderia</taxon>
    </lineage>
</organism>
<dbReference type="Gene3D" id="3.40.50.300">
    <property type="entry name" value="P-loop containing nucleotide triphosphate hydrolases"/>
    <property type="match status" value="2"/>
</dbReference>
<gene>
    <name evidence="2" type="ORF">SAMN05444165_4208</name>
</gene>
<dbReference type="PIRSF" id="PIRSF029347">
    <property type="entry name" value="RecF"/>
    <property type="match status" value="1"/>
</dbReference>
<dbReference type="GO" id="GO:0016887">
    <property type="term" value="F:ATP hydrolysis activity"/>
    <property type="evidence" value="ECO:0007669"/>
    <property type="project" value="InterPro"/>
</dbReference>
<dbReference type="SUPFAM" id="SSF52540">
    <property type="entry name" value="P-loop containing nucleoside triphosphate hydrolases"/>
    <property type="match status" value="1"/>
</dbReference>
<dbReference type="InterPro" id="IPR014555">
    <property type="entry name" value="RecF-like"/>
</dbReference>
<keyword evidence="3" id="KW-1185">Reference proteome</keyword>
<dbReference type="PANTHER" id="PTHR32182">
    <property type="entry name" value="DNA REPLICATION AND REPAIR PROTEIN RECF"/>
    <property type="match status" value="1"/>
</dbReference>
<dbReference type="FunFam" id="3.40.50.300:FF:002708">
    <property type="entry name" value="FeS assembly ATPase SufC"/>
    <property type="match status" value="1"/>
</dbReference>
<evidence type="ECO:0000313" key="2">
    <source>
        <dbReference type="EMBL" id="SIO58602.1"/>
    </source>
</evidence>
<reference evidence="2 3" key="1">
    <citation type="submission" date="2016-11" db="EMBL/GenBank/DDBJ databases">
        <authorList>
            <person name="Jaros S."/>
            <person name="Januszkiewicz K."/>
            <person name="Wedrychowicz H."/>
        </authorList>
    </citation>
    <scope>NUCLEOTIDE SEQUENCE [LARGE SCALE GENOMIC DNA]</scope>
    <source>
        <strain evidence="2 3">GAS95</strain>
    </source>
</reference>
<dbReference type="AlphaFoldDB" id="A0A1N6KPS9"/>